<dbReference type="Gene3D" id="3.10.350.10">
    <property type="entry name" value="LysM domain"/>
    <property type="match status" value="2"/>
</dbReference>
<dbReference type="GO" id="GO:0008061">
    <property type="term" value="F:chitin binding"/>
    <property type="evidence" value="ECO:0007669"/>
    <property type="project" value="UniProtKB-KW"/>
</dbReference>
<dbReference type="InterPro" id="IPR018392">
    <property type="entry name" value="LysM"/>
</dbReference>
<dbReference type="InterPro" id="IPR036779">
    <property type="entry name" value="LysM_dom_sf"/>
</dbReference>
<feature type="chain" id="PRO_5040200961" description="LysM domain-containing protein" evidence="3">
    <location>
        <begin position="19"/>
        <end position="187"/>
    </location>
</feature>
<reference evidence="5" key="1">
    <citation type="journal article" date="2021" name="IMA Fungus">
        <title>Genomic characterization of three marine fungi, including Emericellopsis atlantica sp. nov. with signatures of a generalist lifestyle and marine biomass degradation.</title>
        <authorList>
            <person name="Hagestad O.C."/>
            <person name="Hou L."/>
            <person name="Andersen J.H."/>
            <person name="Hansen E.H."/>
            <person name="Altermark B."/>
            <person name="Li C."/>
            <person name="Kuhnert E."/>
            <person name="Cox R.J."/>
            <person name="Crous P.W."/>
            <person name="Spatafora J.W."/>
            <person name="Lail K."/>
            <person name="Amirebrahimi M."/>
            <person name="Lipzen A."/>
            <person name="Pangilinan J."/>
            <person name="Andreopoulos W."/>
            <person name="Hayes R.D."/>
            <person name="Ng V."/>
            <person name="Grigoriev I.V."/>
            <person name="Jackson S.A."/>
            <person name="Sutton T.D.S."/>
            <person name="Dobson A.D.W."/>
            <person name="Rama T."/>
        </authorList>
    </citation>
    <scope>NUCLEOTIDE SEQUENCE</scope>
    <source>
        <strain evidence="5">TRa018bII</strain>
    </source>
</reference>
<dbReference type="SUPFAM" id="SSF54106">
    <property type="entry name" value="LysM domain"/>
    <property type="match status" value="1"/>
</dbReference>
<keyword evidence="3" id="KW-0732">Signal</keyword>
<organism evidence="5 6">
    <name type="scientific">Amylocarpus encephaloides</name>
    <dbReference type="NCBI Taxonomy" id="45428"/>
    <lineage>
        <taxon>Eukaryota</taxon>
        <taxon>Fungi</taxon>
        <taxon>Dikarya</taxon>
        <taxon>Ascomycota</taxon>
        <taxon>Pezizomycotina</taxon>
        <taxon>Leotiomycetes</taxon>
        <taxon>Helotiales</taxon>
        <taxon>Helotiales incertae sedis</taxon>
        <taxon>Amylocarpus</taxon>
    </lineage>
</organism>
<proteinExistence type="predicted"/>
<sequence length="187" mass="20217">MQFSFFALATLFAGVAVATPVDLSSSLVARDNCTTYSSVSSGTVCYHTPSDCSATYLVQSGDTCQSIAAIYNNFTLSQFYYWNPDIGQTCFGLRAFVPICIATPWYTFVPPVQAAVGTVESADKIPVPVMPSITANCTTFELAGNGLRVDAIVAQNGITMDQFLEWNAYIDKTNPFAWDGYWVCVGA</sequence>
<protein>
    <recommendedName>
        <fullName evidence="4">LysM domain-containing protein</fullName>
    </recommendedName>
</protein>
<accession>A0A9P7Y9T0</accession>
<feature type="domain" description="LysM" evidence="4">
    <location>
        <begin position="54"/>
        <end position="101"/>
    </location>
</feature>
<name>A0A9P7Y9T0_9HELO</name>
<feature type="signal peptide" evidence="3">
    <location>
        <begin position="1"/>
        <end position="18"/>
    </location>
</feature>
<dbReference type="PANTHER" id="PTHR34997:SF1">
    <property type="entry name" value="PEPTIDOGLYCAN-BINDING LYSIN DOMAIN"/>
    <property type="match status" value="1"/>
</dbReference>
<dbReference type="CDD" id="cd00118">
    <property type="entry name" value="LysM"/>
    <property type="match status" value="1"/>
</dbReference>
<dbReference type="Pfam" id="PF01476">
    <property type="entry name" value="LysM"/>
    <property type="match status" value="1"/>
</dbReference>
<dbReference type="OrthoDB" id="5985073at2759"/>
<gene>
    <name evidence="5" type="ORF">BJ875DRAFT_473990</name>
</gene>
<evidence type="ECO:0000313" key="6">
    <source>
        <dbReference type="Proteomes" id="UP000824998"/>
    </source>
</evidence>
<keyword evidence="1" id="KW-0147">Chitin-binding</keyword>
<keyword evidence="2" id="KW-0843">Virulence</keyword>
<evidence type="ECO:0000256" key="2">
    <source>
        <dbReference type="ARBA" id="ARBA00023026"/>
    </source>
</evidence>
<dbReference type="PROSITE" id="PS51782">
    <property type="entry name" value="LYSM"/>
    <property type="match status" value="1"/>
</dbReference>
<evidence type="ECO:0000256" key="1">
    <source>
        <dbReference type="ARBA" id="ARBA00022669"/>
    </source>
</evidence>
<evidence type="ECO:0000313" key="5">
    <source>
        <dbReference type="EMBL" id="KAG9229780.1"/>
    </source>
</evidence>
<dbReference type="PANTHER" id="PTHR34997">
    <property type="entry name" value="AM15"/>
    <property type="match status" value="1"/>
</dbReference>
<dbReference type="AlphaFoldDB" id="A0A9P7Y9T0"/>
<dbReference type="Proteomes" id="UP000824998">
    <property type="component" value="Unassembled WGS sequence"/>
</dbReference>
<dbReference type="EMBL" id="MU251732">
    <property type="protein sequence ID" value="KAG9229780.1"/>
    <property type="molecule type" value="Genomic_DNA"/>
</dbReference>
<evidence type="ECO:0000259" key="4">
    <source>
        <dbReference type="PROSITE" id="PS51782"/>
    </source>
</evidence>
<evidence type="ECO:0000256" key="3">
    <source>
        <dbReference type="SAM" id="SignalP"/>
    </source>
</evidence>
<keyword evidence="6" id="KW-1185">Reference proteome</keyword>
<dbReference type="InterPro" id="IPR052210">
    <property type="entry name" value="LysM1-like"/>
</dbReference>
<comment type="caution">
    <text evidence="5">The sequence shown here is derived from an EMBL/GenBank/DDBJ whole genome shotgun (WGS) entry which is preliminary data.</text>
</comment>